<dbReference type="Pfam" id="PF18739">
    <property type="entry name" value="HEPN_Apea"/>
    <property type="match status" value="1"/>
</dbReference>
<gene>
    <name evidence="3" type="ORF">JT362_31145</name>
</gene>
<protein>
    <recommendedName>
        <fullName evidence="5">ApeA N-terminal domain-containing protein</fullName>
    </recommendedName>
</protein>
<evidence type="ECO:0000259" key="1">
    <source>
        <dbReference type="Pfam" id="PF18739"/>
    </source>
</evidence>
<feature type="domain" description="Apea-like HEPN" evidence="1">
    <location>
        <begin position="335"/>
        <end position="463"/>
    </location>
</feature>
<dbReference type="Pfam" id="PF18862">
    <property type="entry name" value="ApeA_NTD1"/>
    <property type="match status" value="1"/>
</dbReference>
<dbReference type="InterPro" id="IPR041229">
    <property type="entry name" value="HEPN_Apea"/>
</dbReference>
<dbReference type="Proteomes" id="UP001156441">
    <property type="component" value="Unassembled WGS sequence"/>
</dbReference>
<keyword evidence="4" id="KW-1185">Reference proteome</keyword>
<evidence type="ECO:0008006" key="5">
    <source>
        <dbReference type="Google" id="ProtNLM"/>
    </source>
</evidence>
<dbReference type="EMBL" id="JAFFZE010000026">
    <property type="protein sequence ID" value="MCT2587586.1"/>
    <property type="molecule type" value="Genomic_DNA"/>
</dbReference>
<feature type="domain" description="ApeA N-terminal" evidence="2">
    <location>
        <begin position="13"/>
        <end position="305"/>
    </location>
</feature>
<evidence type="ECO:0000313" key="4">
    <source>
        <dbReference type="Proteomes" id="UP001156441"/>
    </source>
</evidence>
<name>A0ABT2JI84_9PSEU</name>
<evidence type="ECO:0000259" key="2">
    <source>
        <dbReference type="Pfam" id="PF18862"/>
    </source>
</evidence>
<dbReference type="RefSeq" id="WP_260195493.1">
    <property type="nucleotide sequence ID" value="NZ_JAFFZE010000026.1"/>
</dbReference>
<comment type="caution">
    <text evidence="3">The sequence shown here is derived from an EMBL/GenBank/DDBJ whole genome shotgun (WGS) entry which is preliminary data.</text>
</comment>
<proteinExistence type="predicted"/>
<sequence>MANDPLNLDESSEWAGLWWLPDNADEQVPGVLRYGPEGGLSLSLIGTFEDRITSNPAPGATMHHEGTRTWDVIYGAAEQREISLLGCVPKGGKRTMFARVNSPAKQTLMATTAIIGAHVSGEDDAAFSAAEVSVEDLGLWAASTVFTGFVGTPEGRIDGTGSMSVKPVEVRSVVVDGTEFRLEHRHTLPYFDQRKGETVGRMRDTAFVRAVPATPFSAAGALAAASLVQDLITLATHRAAGVIWLRLEVAGTESVLPDGRPAPRRRADVLYSPVALGKHDAKAVDDHRVFFTCESFPFEEIVPRWCEAHGRLKAATNMILGLRYAPARFVENNLLTAVGAAEVLHRGLRIDKKPFPKKEFKEMREAMLAQVPEEFRASFRGAIRNDPTLRDRLHALAARPDQDAIALLMPDVGHWAKRTTQARNDLAHEGRTPNHPFEELIAIVEVTTAVVILNVLHELGLPAGRQREIVQEHPQLRTTSRTAGKWLIAPKDHPDTGEAAHVLEA</sequence>
<evidence type="ECO:0000313" key="3">
    <source>
        <dbReference type="EMBL" id="MCT2587586.1"/>
    </source>
</evidence>
<accession>A0ABT2JI84</accession>
<dbReference type="InterPro" id="IPR041223">
    <property type="entry name" value="ApeA_NTD"/>
</dbReference>
<organism evidence="3 4">
    <name type="scientific">Actinophytocola gossypii</name>
    <dbReference type="NCBI Taxonomy" id="2812003"/>
    <lineage>
        <taxon>Bacteria</taxon>
        <taxon>Bacillati</taxon>
        <taxon>Actinomycetota</taxon>
        <taxon>Actinomycetes</taxon>
        <taxon>Pseudonocardiales</taxon>
        <taxon>Pseudonocardiaceae</taxon>
    </lineage>
</organism>
<reference evidence="3 4" key="1">
    <citation type="submission" date="2021-02" db="EMBL/GenBank/DDBJ databases">
        <title>Actinophytocola xerophila sp. nov., isolated from soil of cotton cropping field.</title>
        <authorList>
            <person name="Huang R."/>
            <person name="Chen X."/>
            <person name="Ge X."/>
            <person name="Liu W."/>
        </authorList>
    </citation>
    <scope>NUCLEOTIDE SEQUENCE [LARGE SCALE GENOMIC DNA]</scope>
    <source>
        <strain evidence="3 4">S1-96</strain>
    </source>
</reference>